<evidence type="ECO:0000256" key="2">
    <source>
        <dbReference type="ARBA" id="ARBA00006706"/>
    </source>
</evidence>
<keyword evidence="8" id="KW-0414">Isoprene biosynthesis</keyword>
<dbReference type="GO" id="GO:0046872">
    <property type="term" value="F:metal ion binding"/>
    <property type="evidence" value="ECO:0007669"/>
    <property type="project" value="UniProtKB-KW"/>
</dbReference>
<evidence type="ECO:0000256" key="5">
    <source>
        <dbReference type="ARBA" id="ARBA00022679"/>
    </source>
</evidence>
<evidence type="ECO:0000256" key="4">
    <source>
        <dbReference type="ARBA" id="ARBA00015100"/>
    </source>
</evidence>
<dbReference type="PROSITE" id="PS00444">
    <property type="entry name" value="POLYPRENYL_SYNTHASE_2"/>
    <property type="match status" value="1"/>
</dbReference>
<sequence>MTKTYQEFAEKNIPVIDRTMYQFLEESGKSERLLEAMNYSLEAGGKRFRPLLFLATVSFFSQTLEKTHYEVAAALEMIHTYSLIHDDLPAMDDDDLRRGKPTNHKVYGEAIAILSGDALLTEAFHLMATMKIDSGVRTELIRLLAKASGSEGMIAGQVDDILGENERISLKDLQKMHSKKTGALIQYAVEAGVVICSQQFEMKKWLLEYAQNLGIAFQIKDDLLDVIGDESKIGKKIGADEAHNKNTYVSLLGLEGAKNAFANHCELAEESLAKAKELLEIKEPTLLEGILEELKVI</sequence>
<dbReference type="CDD" id="cd00685">
    <property type="entry name" value="Trans_IPPS_HT"/>
    <property type="match status" value="1"/>
</dbReference>
<reference evidence="13 14" key="1">
    <citation type="submission" date="2017-05" db="EMBL/GenBank/DDBJ databases">
        <title>Vagococcus spp. assemblies.</title>
        <authorList>
            <person name="Gulvik C.A."/>
        </authorList>
    </citation>
    <scope>NUCLEOTIDE SEQUENCE [LARGE SCALE GENOMIC DNA]</scope>
    <source>
        <strain evidence="13 14">SS1714</strain>
    </source>
</reference>
<dbReference type="AlphaFoldDB" id="A0A430B9E9"/>
<evidence type="ECO:0000256" key="11">
    <source>
        <dbReference type="ARBA" id="ARBA00049399"/>
    </source>
</evidence>
<comment type="cofactor">
    <cofactor evidence="1">
        <name>Mg(2+)</name>
        <dbReference type="ChEBI" id="CHEBI:18420"/>
    </cofactor>
</comment>
<dbReference type="PANTHER" id="PTHR43281:SF1">
    <property type="entry name" value="FARNESYL DIPHOSPHATE SYNTHASE"/>
    <property type="match status" value="1"/>
</dbReference>
<protein>
    <recommendedName>
        <fullName evidence="4">Farnesyl diphosphate synthase</fullName>
        <ecNumber evidence="3">2.5.1.10</ecNumber>
    </recommendedName>
    <alternativeName>
        <fullName evidence="10">(2E,6E)-farnesyl diphosphate synthase</fullName>
    </alternativeName>
    <alternativeName>
        <fullName evidence="9">Geranyltranstransferase</fullName>
    </alternativeName>
</protein>
<keyword evidence="6" id="KW-0479">Metal-binding</keyword>
<comment type="caution">
    <text evidence="13">The sequence shown here is derived from an EMBL/GenBank/DDBJ whole genome shotgun (WGS) entry which is preliminary data.</text>
</comment>
<evidence type="ECO:0000256" key="12">
    <source>
        <dbReference type="RuleBase" id="RU004466"/>
    </source>
</evidence>
<evidence type="ECO:0000313" key="13">
    <source>
        <dbReference type="EMBL" id="RSU16872.1"/>
    </source>
</evidence>
<keyword evidence="7" id="KW-0460">Magnesium</keyword>
<keyword evidence="5 12" id="KW-0808">Transferase</keyword>
<gene>
    <name evidence="13" type="ORF">CBF28_01400</name>
</gene>
<organism evidence="13 14">
    <name type="scientific">Vagococcus carniphilus</name>
    <dbReference type="NCBI Taxonomy" id="218144"/>
    <lineage>
        <taxon>Bacteria</taxon>
        <taxon>Bacillati</taxon>
        <taxon>Bacillota</taxon>
        <taxon>Bacilli</taxon>
        <taxon>Lactobacillales</taxon>
        <taxon>Enterococcaceae</taxon>
        <taxon>Vagococcus</taxon>
    </lineage>
</organism>
<dbReference type="SUPFAM" id="SSF48576">
    <property type="entry name" value="Terpenoid synthases"/>
    <property type="match status" value="1"/>
</dbReference>
<dbReference type="GO" id="GO:0005737">
    <property type="term" value="C:cytoplasm"/>
    <property type="evidence" value="ECO:0007669"/>
    <property type="project" value="UniProtKB-ARBA"/>
</dbReference>
<dbReference type="Proteomes" id="UP000288028">
    <property type="component" value="Unassembled WGS sequence"/>
</dbReference>
<evidence type="ECO:0000256" key="8">
    <source>
        <dbReference type="ARBA" id="ARBA00023229"/>
    </source>
</evidence>
<evidence type="ECO:0000256" key="1">
    <source>
        <dbReference type="ARBA" id="ARBA00001946"/>
    </source>
</evidence>
<dbReference type="Gene3D" id="1.10.600.10">
    <property type="entry name" value="Farnesyl Diphosphate Synthase"/>
    <property type="match status" value="1"/>
</dbReference>
<evidence type="ECO:0000313" key="14">
    <source>
        <dbReference type="Proteomes" id="UP000288028"/>
    </source>
</evidence>
<dbReference type="SFLD" id="SFLDG01017">
    <property type="entry name" value="Polyprenyl_Transferase_Like"/>
    <property type="match status" value="1"/>
</dbReference>
<dbReference type="InterPro" id="IPR053378">
    <property type="entry name" value="Prenyl_diphosphate_synthase"/>
</dbReference>
<dbReference type="Pfam" id="PF00348">
    <property type="entry name" value="polyprenyl_synt"/>
    <property type="match status" value="1"/>
</dbReference>
<dbReference type="EC" id="2.5.1.10" evidence="3"/>
<dbReference type="InterPro" id="IPR008949">
    <property type="entry name" value="Isoprenoid_synthase_dom_sf"/>
</dbReference>
<dbReference type="InterPro" id="IPR033749">
    <property type="entry name" value="Polyprenyl_synt_CS"/>
</dbReference>
<dbReference type="FunFam" id="1.10.600.10:FF:000001">
    <property type="entry name" value="Geranylgeranyl diphosphate synthase"/>
    <property type="match status" value="1"/>
</dbReference>
<dbReference type="EMBL" id="NGKB01000001">
    <property type="protein sequence ID" value="RSU16872.1"/>
    <property type="molecule type" value="Genomic_DNA"/>
</dbReference>
<name>A0A430B9E9_9ENTE</name>
<proteinExistence type="inferred from homology"/>
<dbReference type="GO" id="GO:0004337">
    <property type="term" value="F:(2E,6E)-farnesyl diphosphate synthase activity"/>
    <property type="evidence" value="ECO:0007669"/>
    <property type="project" value="UniProtKB-EC"/>
</dbReference>
<evidence type="ECO:0000256" key="6">
    <source>
        <dbReference type="ARBA" id="ARBA00022723"/>
    </source>
</evidence>
<dbReference type="InterPro" id="IPR000092">
    <property type="entry name" value="Polyprenyl_synt"/>
</dbReference>
<dbReference type="PANTHER" id="PTHR43281">
    <property type="entry name" value="FARNESYL DIPHOSPHATE SYNTHASE"/>
    <property type="match status" value="1"/>
</dbReference>
<dbReference type="RefSeq" id="WP_126791323.1">
    <property type="nucleotide sequence ID" value="NZ_CP060720.1"/>
</dbReference>
<comment type="similarity">
    <text evidence="2 12">Belongs to the FPP/GGPP synthase family.</text>
</comment>
<dbReference type="SFLD" id="SFLDS00005">
    <property type="entry name" value="Isoprenoid_Synthase_Type_I"/>
    <property type="match status" value="1"/>
</dbReference>
<evidence type="ECO:0000256" key="7">
    <source>
        <dbReference type="ARBA" id="ARBA00022842"/>
    </source>
</evidence>
<comment type="catalytic activity">
    <reaction evidence="11">
        <text>isopentenyl diphosphate + (2E)-geranyl diphosphate = (2E,6E)-farnesyl diphosphate + diphosphate</text>
        <dbReference type="Rhea" id="RHEA:19361"/>
        <dbReference type="ChEBI" id="CHEBI:33019"/>
        <dbReference type="ChEBI" id="CHEBI:58057"/>
        <dbReference type="ChEBI" id="CHEBI:128769"/>
        <dbReference type="ChEBI" id="CHEBI:175763"/>
        <dbReference type="EC" id="2.5.1.10"/>
    </reaction>
</comment>
<accession>A0A430B9E9</accession>
<dbReference type="PROSITE" id="PS00723">
    <property type="entry name" value="POLYPRENYL_SYNTHASE_1"/>
    <property type="match status" value="1"/>
</dbReference>
<keyword evidence="14" id="KW-1185">Reference proteome</keyword>
<evidence type="ECO:0000256" key="10">
    <source>
        <dbReference type="ARBA" id="ARBA00032873"/>
    </source>
</evidence>
<evidence type="ECO:0000256" key="3">
    <source>
        <dbReference type="ARBA" id="ARBA00012439"/>
    </source>
</evidence>
<dbReference type="OrthoDB" id="9805316at2"/>
<dbReference type="NCBIfam" id="NF045485">
    <property type="entry name" value="FPPsyn"/>
    <property type="match status" value="1"/>
</dbReference>
<dbReference type="GO" id="GO:0016114">
    <property type="term" value="P:terpenoid biosynthetic process"/>
    <property type="evidence" value="ECO:0007669"/>
    <property type="project" value="UniProtKB-ARBA"/>
</dbReference>
<evidence type="ECO:0000256" key="9">
    <source>
        <dbReference type="ARBA" id="ARBA00032380"/>
    </source>
</evidence>
<dbReference type="GeneID" id="95579770"/>